<evidence type="ECO:0000256" key="10">
    <source>
        <dbReference type="SAM" id="MobiDB-lite"/>
    </source>
</evidence>
<evidence type="ECO:0000256" key="1">
    <source>
        <dbReference type="ARBA" id="ARBA00008438"/>
    </source>
</evidence>
<dbReference type="InterPro" id="IPR017907">
    <property type="entry name" value="Znf_RING_CS"/>
</dbReference>
<accession>A0ABY8U9F7</accession>
<dbReference type="InterPro" id="IPR018957">
    <property type="entry name" value="Znf_C3HC4_RING-type"/>
</dbReference>
<dbReference type="Gene3D" id="3.40.50.10810">
    <property type="entry name" value="Tandem AAA-ATPase domain"/>
    <property type="match status" value="2"/>
</dbReference>
<dbReference type="Pfam" id="PF00271">
    <property type="entry name" value="Helicase_C"/>
    <property type="match status" value="1"/>
</dbReference>
<evidence type="ECO:0000259" key="12">
    <source>
        <dbReference type="PROSITE" id="PS51192"/>
    </source>
</evidence>
<dbReference type="PROSITE" id="PS51194">
    <property type="entry name" value="HELICASE_CTER"/>
    <property type="match status" value="1"/>
</dbReference>
<gene>
    <name evidence="14" type="ORF">OEZ85_012982</name>
</gene>
<organism evidence="14 15">
    <name type="scientific">Tetradesmus obliquus</name>
    <name type="common">Green alga</name>
    <name type="synonym">Acutodesmus obliquus</name>
    <dbReference type="NCBI Taxonomy" id="3088"/>
    <lineage>
        <taxon>Eukaryota</taxon>
        <taxon>Viridiplantae</taxon>
        <taxon>Chlorophyta</taxon>
        <taxon>core chlorophytes</taxon>
        <taxon>Chlorophyceae</taxon>
        <taxon>CS clade</taxon>
        <taxon>Sphaeropleales</taxon>
        <taxon>Scenedesmaceae</taxon>
        <taxon>Tetradesmus</taxon>
    </lineage>
</organism>
<dbReference type="CDD" id="cd18793">
    <property type="entry name" value="SF2_C_SNF"/>
    <property type="match status" value="1"/>
</dbReference>
<feature type="domain" description="Helicase ATP-binding" evidence="12">
    <location>
        <begin position="601"/>
        <end position="666"/>
    </location>
</feature>
<evidence type="ECO:0000313" key="14">
    <source>
        <dbReference type="EMBL" id="WIA16278.1"/>
    </source>
</evidence>
<evidence type="ECO:0000256" key="4">
    <source>
        <dbReference type="ARBA" id="ARBA00022771"/>
    </source>
</evidence>
<dbReference type="InterPro" id="IPR013083">
    <property type="entry name" value="Znf_RING/FYVE/PHD"/>
</dbReference>
<evidence type="ECO:0000313" key="15">
    <source>
        <dbReference type="Proteomes" id="UP001244341"/>
    </source>
</evidence>
<dbReference type="SUPFAM" id="SSF57850">
    <property type="entry name" value="RING/U-box"/>
    <property type="match status" value="1"/>
</dbReference>
<feature type="region of interest" description="Disordered" evidence="10">
    <location>
        <begin position="22"/>
        <end position="115"/>
    </location>
</feature>
<dbReference type="InterPro" id="IPR038718">
    <property type="entry name" value="SNF2-like_sf"/>
</dbReference>
<feature type="compositionally biased region" description="Acidic residues" evidence="10">
    <location>
        <begin position="512"/>
        <end position="525"/>
    </location>
</feature>
<evidence type="ECO:0000259" key="11">
    <source>
        <dbReference type="PROSITE" id="PS50089"/>
    </source>
</evidence>
<keyword evidence="4 9" id="KW-0863">Zinc-finger</keyword>
<feature type="compositionally biased region" description="Basic residues" evidence="10">
    <location>
        <begin position="494"/>
        <end position="506"/>
    </location>
</feature>
<dbReference type="InterPro" id="IPR014001">
    <property type="entry name" value="Helicase_ATP-bd"/>
</dbReference>
<dbReference type="Gene3D" id="3.30.40.10">
    <property type="entry name" value="Zinc/RING finger domain, C3HC4 (zinc finger)"/>
    <property type="match status" value="1"/>
</dbReference>
<dbReference type="PROSITE" id="PS00518">
    <property type="entry name" value="ZF_RING_1"/>
    <property type="match status" value="1"/>
</dbReference>
<feature type="region of interest" description="Disordered" evidence="10">
    <location>
        <begin position="351"/>
        <end position="554"/>
    </location>
</feature>
<feature type="compositionally biased region" description="Low complexity" evidence="10">
    <location>
        <begin position="25"/>
        <end position="39"/>
    </location>
</feature>
<keyword evidence="15" id="KW-1185">Reference proteome</keyword>
<dbReference type="PROSITE" id="PS51192">
    <property type="entry name" value="HELICASE_ATP_BIND_1"/>
    <property type="match status" value="1"/>
</dbReference>
<dbReference type="InterPro" id="IPR001841">
    <property type="entry name" value="Znf_RING"/>
</dbReference>
<sequence length="1268" mass="133540">MPGFEFRQEGSWGSGYYRTEADQSAAAAAAAAEAPSSGRGRARGRGRGRGRGGGGRGAAAAAAAAAGDGSAEAAAEPAAKPKWVRKKKAAAAAAAADSEEPEAAAAAADDDEGNVWGPFGVEGEPEAAVDEDPDVTALQECTDVAEPAPEVLLPLLPFQKQFLAWGLKQELGPIRGGILADEMGMGKTIQAISLMMSHRIDGPKSSSKAKAKGKDAAAAAAAADAGGEAGAACHEAQQQEEDAKGYCKATLVICPVVAVIQWRQEIARYTAPGSVKVVLYHGAKRGSISPDELAAADVVLTTYSTIENDFRRTMMPAKVPCSYCGKKFLPAKLPVHLRFFCGPDAHKSEALAKQQKKRKGPGQQQQQQAAAAEEEEEVEEEAVSTGEEEEEQAPKRRKVAGGRAGSITSSRGRGKSSSSSKPAARRRSASAAAAAAAGSDDDSGDDYNPAAEEEQESEDADEAAAAAADSSSSDDDDDAGRGKKAVGRGSSSSKRGKSRGSSKSKGKVSNSSEDEEEAEEDEDEDGCGKKGGSKGSSKGSKGKAGGSSRRPKLSWFAMQKRLQEGGAEQDAAEKAAAKMIAAAAEAAAAKAKTAKAASQAEAVSALHQVRWRRIVLDEAHCIKDRACNTAKAVFALTSKYKWALSGTPLQNRVTELYSLIRFLRIYPYAHYFCNKCECASLDYPFTKNPASCDCCAHARMSHHCWWNRHVANPIKYHGYQGKGRVAMQLLRNTLLPAILLRRTKLQCADDLALPPRTVVLRRCRFDDREADFYEALYTQSRATFGAYVAAGTLLNNYAHIFDLLIRLRQAVDHPYLVVHSNTASAAAADAAEEAAAAAAAAGAAANQTAAAEQQQQQQQQQRGGLSCADDGSCGLCHDPREDEVSAGCGHSFCRSCVAEFIDSVDKAACPVCSKPLTIDLSRTGAPPAAAAAAGRSSKAAAAAAGAGSSCGARVKASSILARIDRSRFQSSTKVEALREELEAMRAADPGAKAIVFSQFTSMLELVGFRLEQVGIRCVKLEGSMSLEQRNATIAAFSSDPDIVVFLMSLKAGGVALNLTAASHVMLMDPWWNPAVEQQAQDRIHRLGQYKPVTATRFVIAGTIEERILKLQGKKQAVFEGTVGRDAEALGKLTEDDLRFLFGRWGFGKCVCAAAAVPAAAAAEGFGVIAGTIEERILKLQGKKQAVFEGTVGRDAEALGKLTEDDLRFLFAAVPAAAAAEGFGVIAGTIEERILKLQGKKQAVFEGTVGRDAEALGKLTGDDLRFLFG</sequence>
<keyword evidence="7" id="KW-0862">Zinc</keyword>
<evidence type="ECO:0000256" key="3">
    <source>
        <dbReference type="ARBA" id="ARBA00022741"/>
    </source>
</evidence>
<feature type="domain" description="RING-type" evidence="11">
    <location>
        <begin position="873"/>
        <end position="913"/>
    </location>
</feature>
<keyword evidence="5" id="KW-0378">Hydrolase</keyword>
<protein>
    <submittedName>
        <fullName evidence="14">Uncharacterized protein</fullName>
    </submittedName>
</protein>
<feature type="compositionally biased region" description="Acidic residues" evidence="10">
    <location>
        <begin position="439"/>
        <end position="462"/>
    </location>
</feature>
<feature type="compositionally biased region" description="Low complexity" evidence="10">
    <location>
        <begin position="429"/>
        <end position="438"/>
    </location>
</feature>
<dbReference type="SMART" id="SM00490">
    <property type="entry name" value="HELICc"/>
    <property type="match status" value="1"/>
</dbReference>
<dbReference type="EMBL" id="CP126214">
    <property type="protein sequence ID" value="WIA16278.1"/>
    <property type="molecule type" value="Genomic_DNA"/>
</dbReference>
<dbReference type="InterPro" id="IPR049730">
    <property type="entry name" value="SNF2/RAD54-like_C"/>
</dbReference>
<proteinExistence type="inferred from homology"/>
<feature type="domain" description="Helicase C-terminal" evidence="13">
    <location>
        <begin position="976"/>
        <end position="1133"/>
    </location>
</feature>
<dbReference type="Proteomes" id="UP001244341">
    <property type="component" value="Chromosome 7b"/>
</dbReference>
<dbReference type="InterPro" id="IPR000330">
    <property type="entry name" value="SNF2_N"/>
</dbReference>
<dbReference type="PROSITE" id="PS50089">
    <property type="entry name" value="ZF_RING_2"/>
    <property type="match status" value="1"/>
</dbReference>
<feature type="compositionally biased region" description="Low complexity" evidence="10">
    <location>
        <begin position="409"/>
        <end position="422"/>
    </location>
</feature>
<evidence type="ECO:0000256" key="7">
    <source>
        <dbReference type="ARBA" id="ARBA00022833"/>
    </source>
</evidence>
<feature type="compositionally biased region" description="Acidic residues" evidence="10">
    <location>
        <begin position="97"/>
        <end position="113"/>
    </location>
</feature>
<dbReference type="SMART" id="SM00184">
    <property type="entry name" value="RING"/>
    <property type="match status" value="1"/>
</dbReference>
<evidence type="ECO:0000256" key="6">
    <source>
        <dbReference type="ARBA" id="ARBA00022806"/>
    </source>
</evidence>
<evidence type="ECO:0000256" key="8">
    <source>
        <dbReference type="ARBA" id="ARBA00022840"/>
    </source>
</evidence>
<dbReference type="InterPro" id="IPR050628">
    <property type="entry name" value="SNF2_RAD54_helicase_TF"/>
</dbReference>
<keyword evidence="8" id="KW-0067">ATP-binding</keyword>
<dbReference type="Pfam" id="PF00097">
    <property type="entry name" value="zf-C3HC4"/>
    <property type="match status" value="1"/>
</dbReference>
<dbReference type="PANTHER" id="PTHR45626:SF12">
    <property type="entry name" value="DNA REPAIR PROTEIN RAD16"/>
    <property type="match status" value="1"/>
</dbReference>
<dbReference type="InterPro" id="IPR027417">
    <property type="entry name" value="P-loop_NTPase"/>
</dbReference>
<keyword evidence="3" id="KW-0547">Nucleotide-binding</keyword>
<feature type="compositionally biased region" description="Acidic residues" evidence="10">
    <location>
        <begin position="372"/>
        <end position="391"/>
    </location>
</feature>
<dbReference type="InterPro" id="IPR001650">
    <property type="entry name" value="Helicase_C-like"/>
</dbReference>
<comment type="similarity">
    <text evidence="1">Belongs to the SNF2/RAD54 helicase family. RAD16 subfamily.</text>
</comment>
<dbReference type="SUPFAM" id="SSF52540">
    <property type="entry name" value="P-loop containing nucleoside triphosphate hydrolases"/>
    <property type="match status" value="3"/>
</dbReference>
<keyword evidence="6" id="KW-0347">Helicase</keyword>
<dbReference type="Pfam" id="PF00176">
    <property type="entry name" value="SNF2-rel_dom"/>
    <property type="match status" value="2"/>
</dbReference>
<feature type="compositionally biased region" description="Basic residues" evidence="10">
    <location>
        <begin position="40"/>
        <end position="50"/>
    </location>
</feature>
<evidence type="ECO:0000259" key="13">
    <source>
        <dbReference type="PROSITE" id="PS51194"/>
    </source>
</evidence>
<feature type="compositionally biased region" description="Low complexity" evidence="10">
    <location>
        <begin position="58"/>
        <end position="78"/>
    </location>
</feature>
<keyword evidence="2" id="KW-0479">Metal-binding</keyword>
<evidence type="ECO:0000256" key="9">
    <source>
        <dbReference type="PROSITE-ProRule" id="PRU00175"/>
    </source>
</evidence>
<dbReference type="Gene3D" id="3.40.50.300">
    <property type="entry name" value="P-loop containing nucleotide triphosphate hydrolases"/>
    <property type="match status" value="1"/>
</dbReference>
<evidence type="ECO:0000256" key="2">
    <source>
        <dbReference type="ARBA" id="ARBA00022723"/>
    </source>
</evidence>
<name>A0ABY8U9F7_TETOB</name>
<dbReference type="PANTHER" id="PTHR45626">
    <property type="entry name" value="TRANSCRIPTION TERMINATION FACTOR 2-RELATED"/>
    <property type="match status" value="1"/>
</dbReference>
<evidence type="ECO:0000256" key="5">
    <source>
        <dbReference type="ARBA" id="ARBA00022801"/>
    </source>
</evidence>
<dbReference type="SMART" id="SM00487">
    <property type="entry name" value="DEXDc"/>
    <property type="match status" value="1"/>
</dbReference>
<reference evidence="14 15" key="1">
    <citation type="submission" date="2023-05" db="EMBL/GenBank/DDBJ databases">
        <title>A 100% complete, gapless, phased diploid assembly of the Scenedesmus obliquus UTEX 3031 genome.</title>
        <authorList>
            <person name="Biondi T.C."/>
            <person name="Hanschen E.R."/>
            <person name="Kwon T."/>
            <person name="Eng W."/>
            <person name="Kruse C.P.S."/>
            <person name="Koehler S.I."/>
            <person name="Kunde Y."/>
            <person name="Gleasner C.D."/>
            <person name="You Mak K.T."/>
            <person name="Polle J."/>
            <person name="Hovde B.T."/>
            <person name="Starkenburg S.R."/>
        </authorList>
    </citation>
    <scope>NUCLEOTIDE SEQUENCE [LARGE SCALE GENOMIC DNA]</scope>
    <source>
        <strain evidence="14 15">DOE0152z</strain>
    </source>
</reference>